<dbReference type="EMBL" id="JAJSOF020000025">
    <property type="protein sequence ID" value="KAJ4434320.1"/>
    <property type="molecule type" value="Genomic_DNA"/>
</dbReference>
<keyword evidence="1" id="KW-0732">Signal</keyword>
<dbReference type="CDD" id="cd00037">
    <property type="entry name" value="CLECT"/>
    <property type="match status" value="1"/>
</dbReference>
<name>A0ABQ8SJJ1_PERAM</name>
<evidence type="ECO:0000256" key="1">
    <source>
        <dbReference type="SAM" id="SignalP"/>
    </source>
</evidence>
<dbReference type="Pfam" id="PF00059">
    <property type="entry name" value="Lectin_C"/>
    <property type="match status" value="1"/>
</dbReference>
<reference evidence="3 4" key="1">
    <citation type="journal article" date="2022" name="Allergy">
        <title>Genome assembly and annotation of Periplaneta americana reveal a comprehensive cockroach allergen profile.</title>
        <authorList>
            <person name="Wang L."/>
            <person name="Xiong Q."/>
            <person name="Saelim N."/>
            <person name="Wang L."/>
            <person name="Nong W."/>
            <person name="Wan A.T."/>
            <person name="Shi M."/>
            <person name="Liu X."/>
            <person name="Cao Q."/>
            <person name="Hui J.H.L."/>
            <person name="Sookrung N."/>
            <person name="Leung T.F."/>
            <person name="Tungtrongchitr A."/>
            <person name="Tsui S.K.W."/>
        </authorList>
    </citation>
    <scope>NUCLEOTIDE SEQUENCE [LARGE SCALE GENOMIC DNA]</scope>
    <source>
        <strain evidence="3">PWHHKU_190912</strain>
    </source>
</reference>
<sequence length="278" mass="30875">MLRRATVCCVLWCAVACAELQCALPHTSALKFSITSLRNETGHWIAQLQLGHTAEEKNRGPWELDVDHSTAKCEDSESILIAAKITAPPTAQISVPLLRGVPTAPGYELVPLLGYYKLHSSVNTWHGALKICEDEGAHLMVINSEAEVQALKPLWEKTPPAKITGGSHNDWAWVGFHDLYKEGEFVTIFSKCAYQLIPDLPRKSSVAAFRLATGHDCLAKHLHRIGIYQSPNCPLCNSNQEMDSEHLKICASVADHDNIFEKYWSARGQMILLSNAWH</sequence>
<keyword evidence="4" id="KW-1185">Reference proteome</keyword>
<dbReference type="SUPFAM" id="SSF56436">
    <property type="entry name" value="C-type lectin-like"/>
    <property type="match status" value="1"/>
</dbReference>
<evidence type="ECO:0000259" key="2">
    <source>
        <dbReference type="Pfam" id="PF00059"/>
    </source>
</evidence>
<feature type="signal peptide" evidence="1">
    <location>
        <begin position="1"/>
        <end position="17"/>
    </location>
</feature>
<proteinExistence type="predicted"/>
<dbReference type="InterPro" id="IPR001304">
    <property type="entry name" value="C-type_lectin-like"/>
</dbReference>
<feature type="domain" description="C-type lectin" evidence="2">
    <location>
        <begin position="123"/>
        <end position="186"/>
    </location>
</feature>
<protein>
    <recommendedName>
        <fullName evidence="2">C-type lectin domain-containing protein</fullName>
    </recommendedName>
</protein>
<gene>
    <name evidence="3" type="ORF">ANN_22877</name>
</gene>
<feature type="chain" id="PRO_5046420873" description="C-type lectin domain-containing protein" evidence="1">
    <location>
        <begin position="18"/>
        <end position="278"/>
    </location>
</feature>
<dbReference type="Gene3D" id="3.10.100.10">
    <property type="entry name" value="Mannose-Binding Protein A, subunit A"/>
    <property type="match status" value="1"/>
</dbReference>
<dbReference type="InterPro" id="IPR016187">
    <property type="entry name" value="CTDL_fold"/>
</dbReference>
<accession>A0ABQ8SJJ1</accession>
<organism evidence="3 4">
    <name type="scientific">Periplaneta americana</name>
    <name type="common">American cockroach</name>
    <name type="synonym">Blatta americana</name>
    <dbReference type="NCBI Taxonomy" id="6978"/>
    <lineage>
        <taxon>Eukaryota</taxon>
        <taxon>Metazoa</taxon>
        <taxon>Ecdysozoa</taxon>
        <taxon>Arthropoda</taxon>
        <taxon>Hexapoda</taxon>
        <taxon>Insecta</taxon>
        <taxon>Pterygota</taxon>
        <taxon>Neoptera</taxon>
        <taxon>Polyneoptera</taxon>
        <taxon>Dictyoptera</taxon>
        <taxon>Blattodea</taxon>
        <taxon>Blattoidea</taxon>
        <taxon>Blattidae</taxon>
        <taxon>Blattinae</taxon>
        <taxon>Periplaneta</taxon>
    </lineage>
</organism>
<dbReference type="InterPro" id="IPR016186">
    <property type="entry name" value="C-type_lectin-like/link_sf"/>
</dbReference>
<evidence type="ECO:0000313" key="3">
    <source>
        <dbReference type="EMBL" id="KAJ4434320.1"/>
    </source>
</evidence>
<comment type="caution">
    <text evidence="3">The sequence shown here is derived from an EMBL/GenBank/DDBJ whole genome shotgun (WGS) entry which is preliminary data.</text>
</comment>
<dbReference type="Proteomes" id="UP001148838">
    <property type="component" value="Unassembled WGS sequence"/>
</dbReference>
<evidence type="ECO:0000313" key="4">
    <source>
        <dbReference type="Proteomes" id="UP001148838"/>
    </source>
</evidence>